<dbReference type="AlphaFoldDB" id="A0A5C3EZM2"/>
<evidence type="ECO:0000313" key="2">
    <source>
        <dbReference type="EMBL" id="SPO37532.1"/>
    </source>
</evidence>
<feature type="region of interest" description="Disordered" evidence="1">
    <location>
        <begin position="1"/>
        <end position="114"/>
    </location>
</feature>
<feature type="compositionally biased region" description="Low complexity" evidence="1">
    <location>
        <begin position="77"/>
        <end position="95"/>
    </location>
</feature>
<gene>
    <name evidence="2" type="ORF">PSFLO_03007</name>
</gene>
<keyword evidence="3" id="KW-1185">Reference proteome</keyword>
<feature type="compositionally biased region" description="Low complexity" evidence="1">
    <location>
        <begin position="156"/>
        <end position="171"/>
    </location>
</feature>
<protein>
    <submittedName>
        <fullName evidence="2">Uncharacterized protein</fullName>
    </submittedName>
</protein>
<dbReference type="Proteomes" id="UP000323386">
    <property type="component" value="Unassembled WGS sequence"/>
</dbReference>
<organism evidence="2 3">
    <name type="scientific">Pseudozyma flocculosa</name>
    <dbReference type="NCBI Taxonomy" id="84751"/>
    <lineage>
        <taxon>Eukaryota</taxon>
        <taxon>Fungi</taxon>
        <taxon>Dikarya</taxon>
        <taxon>Basidiomycota</taxon>
        <taxon>Ustilaginomycotina</taxon>
        <taxon>Ustilaginomycetes</taxon>
        <taxon>Ustilaginales</taxon>
        <taxon>Ustilaginaceae</taxon>
        <taxon>Pseudozyma</taxon>
    </lineage>
</organism>
<sequence length="236" mass="25047">MHAETVQRSSSIARWLHAPSSAPPSPALEPEAGKQASRCRANQSGRARPDEAVTRWRSRSKAQRGAAGELSRRGPVASSRTSPRSAPAPAPAGRRQVNKADMVGSRPRPEPAVVSRRWRNVAGSPTCVPVPASLVGCRRSTWIPFRPKRSRTYDPSASQQAGQSGVSEQAGRQGWMHTVGARCIALVGGAYVDGKESEALRGTDDDEMAANPTCPNPDETASSTGGHHRSDSSIPS</sequence>
<feature type="region of interest" description="Disordered" evidence="1">
    <location>
        <begin position="147"/>
        <end position="172"/>
    </location>
</feature>
<proteinExistence type="predicted"/>
<feature type="compositionally biased region" description="Polar residues" evidence="1">
    <location>
        <begin position="1"/>
        <end position="12"/>
    </location>
</feature>
<dbReference type="EMBL" id="OOIP01000007">
    <property type="protein sequence ID" value="SPO37532.1"/>
    <property type="molecule type" value="Genomic_DNA"/>
</dbReference>
<evidence type="ECO:0000256" key="1">
    <source>
        <dbReference type="SAM" id="MobiDB-lite"/>
    </source>
</evidence>
<accession>A0A5C3EZM2</accession>
<feature type="region of interest" description="Disordered" evidence="1">
    <location>
        <begin position="197"/>
        <end position="236"/>
    </location>
</feature>
<name>A0A5C3EZM2_9BASI</name>
<reference evidence="2 3" key="1">
    <citation type="submission" date="2018-03" db="EMBL/GenBank/DDBJ databases">
        <authorList>
            <person name="Guldener U."/>
        </authorList>
    </citation>
    <scope>NUCLEOTIDE SEQUENCE [LARGE SCALE GENOMIC DNA]</scope>
    <source>
        <strain evidence="2 3">DAOM196992</strain>
    </source>
</reference>
<evidence type="ECO:0000313" key="3">
    <source>
        <dbReference type="Proteomes" id="UP000323386"/>
    </source>
</evidence>